<keyword evidence="2" id="KW-1133">Transmembrane helix</keyword>
<feature type="region of interest" description="Disordered" evidence="1">
    <location>
        <begin position="50"/>
        <end position="92"/>
    </location>
</feature>
<reference evidence="4" key="1">
    <citation type="journal article" date="2019" name="Int. J. Syst. Evol. Microbiol.">
        <title>The Global Catalogue of Microorganisms (GCM) 10K type strain sequencing project: providing services to taxonomists for standard genome sequencing and annotation.</title>
        <authorList>
            <consortium name="The Broad Institute Genomics Platform"/>
            <consortium name="The Broad Institute Genome Sequencing Center for Infectious Disease"/>
            <person name="Wu L."/>
            <person name="Ma J."/>
        </authorList>
    </citation>
    <scope>NUCLEOTIDE SEQUENCE [LARGE SCALE GENOMIC DNA]</scope>
    <source>
        <strain evidence="4">CGMCC 4.7152</strain>
    </source>
</reference>
<gene>
    <name evidence="3" type="ORF">ACFPIJ_63900</name>
</gene>
<feature type="transmembrane region" description="Helical" evidence="2">
    <location>
        <begin position="26"/>
        <end position="46"/>
    </location>
</feature>
<evidence type="ECO:0000313" key="4">
    <source>
        <dbReference type="Proteomes" id="UP001595912"/>
    </source>
</evidence>
<keyword evidence="2" id="KW-0472">Membrane</keyword>
<proteinExistence type="predicted"/>
<evidence type="ECO:0000256" key="2">
    <source>
        <dbReference type="SAM" id="Phobius"/>
    </source>
</evidence>
<name>A0ABV9WN01_9ACTN</name>
<sequence>MQPTPYHYQPPEPGPRGARRLRPGPMIAILAGIVVLVACVGVYGYTMNRLGHRTASPPATRAAKSPVARPTRPATQPGLPGTASASPSGGRSSGPVYKWVLVAPAEAGPLRRSADTTSVTAALARQRQAGITDPYAAAYEDALDPQYWVLVTGQVGARFTADGPVVAINRWLATQDAAHAGRSDWAATTYRRTLPRAIDGAALCRSDRVEDVLVTWCGWAAEGVIVQFVFQQMPVEVAWDRMTEMLAVIATRA</sequence>
<evidence type="ECO:0000256" key="1">
    <source>
        <dbReference type="SAM" id="MobiDB-lite"/>
    </source>
</evidence>
<evidence type="ECO:0008006" key="5">
    <source>
        <dbReference type="Google" id="ProtNLM"/>
    </source>
</evidence>
<comment type="caution">
    <text evidence="3">The sequence shown here is derived from an EMBL/GenBank/DDBJ whole genome shotgun (WGS) entry which is preliminary data.</text>
</comment>
<protein>
    <recommendedName>
        <fullName evidence="5">Secreted protein</fullName>
    </recommendedName>
</protein>
<dbReference type="Proteomes" id="UP001595912">
    <property type="component" value="Unassembled WGS sequence"/>
</dbReference>
<feature type="compositionally biased region" description="Low complexity" evidence="1">
    <location>
        <begin position="77"/>
        <end position="92"/>
    </location>
</feature>
<keyword evidence="2" id="KW-0812">Transmembrane</keyword>
<keyword evidence="4" id="KW-1185">Reference proteome</keyword>
<dbReference type="EMBL" id="JBHSIU010000131">
    <property type="protein sequence ID" value="MFC5008649.1"/>
    <property type="molecule type" value="Genomic_DNA"/>
</dbReference>
<organism evidence="3 4">
    <name type="scientific">Dactylosporangium cerinum</name>
    <dbReference type="NCBI Taxonomy" id="1434730"/>
    <lineage>
        <taxon>Bacteria</taxon>
        <taxon>Bacillati</taxon>
        <taxon>Actinomycetota</taxon>
        <taxon>Actinomycetes</taxon>
        <taxon>Micromonosporales</taxon>
        <taxon>Micromonosporaceae</taxon>
        <taxon>Dactylosporangium</taxon>
    </lineage>
</organism>
<dbReference type="RefSeq" id="WP_380129337.1">
    <property type="nucleotide sequence ID" value="NZ_JBHSIU010000131.1"/>
</dbReference>
<evidence type="ECO:0000313" key="3">
    <source>
        <dbReference type="EMBL" id="MFC5008649.1"/>
    </source>
</evidence>
<accession>A0ABV9WN01</accession>